<organism evidence="2 3">
    <name type="scientific">Arsenicibacter rosenii</name>
    <dbReference type="NCBI Taxonomy" id="1750698"/>
    <lineage>
        <taxon>Bacteria</taxon>
        <taxon>Pseudomonadati</taxon>
        <taxon>Bacteroidota</taxon>
        <taxon>Cytophagia</taxon>
        <taxon>Cytophagales</taxon>
        <taxon>Spirosomataceae</taxon>
        <taxon>Arsenicibacter</taxon>
    </lineage>
</organism>
<dbReference type="RefSeq" id="WP_071504050.1">
    <property type="nucleotide sequence ID" value="NZ_MORL01000007.1"/>
</dbReference>
<sequence length="321" mass="35617">MKRNYYLKRGVLALLLAGGLIHHSHGQARRNTHFLPYSEVGGGIGTSSYYGELASYRQPVKATFLMMRWNAGINYTRHFTPKLAARASFTWARISGDDYTFNKNNPGKYPIQFARNLHFRNDLKEFAITGIYQFKPDGRTPEQRPKINPYLFAGIALLAHSPQARTPYSATNADSSRRWVKLQPLNTEGQGQPGMAKPYSLVTLSIPVGIGVKYALNESFNISFEAGFRYTFTDYLDDAGGAYPAAGQLSGLALTMSDRRNEVIAARKGDDRTAALQKLQPGSLPAETTRGTKGILPDSYLLTSLQLTYVIPAKIKCPPIR</sequence>
<reference evidence="2 3" key="1">
    <citation type="submission" date="2016-10" db="EMBL/GenBank/DDBJ databases">
        <title>Arsenicibacter rosenii gen. nov., sp. nov., an efficient arsenic-methylating bacterium isolated from an arsenic-contaminated paddy soil.</title>
        <authorList>
            <person name="Huang K."/>
        </authorList>
    </citation>
    <scope>NUCLEOTIDE SEQUENCE [LARGE SCALE GENOMIC DNA]</scope>
    <source>
        <strain evidence="2 3">SM-1</strain>
    </source>
</reference>
<dbReference type="SUPFAM" id="SSF56925">
    <property type="entry name" value="OMPA-like"/>
    <property type="match status" value="1"/>
</dbReference>
<dbReference type="EMBL" id="MORL01000007">
    <property type="protein sequence ID" value="OIN58379.1"/>
    <property type="molecule type" value="Genomic_DNA"/>
</dbReference>
<feature type="domain" description="DUF6089" evidence="1">
    <location>
        <begin position="202"/>
        <end position="250"/>
    </location>
</feature>
<evidence type="ECO:0000313" key="3">
    <source>
        <dbReference type="Proteomes" id="UP000181790"/>
    </source>
</evidence>
<dbReference type="Gene3D" id="2.40.160.20">
    <property type="match status" value="1"/>
</dbReference>
<dbReference type="Pfam" id="PF19573">
    <property type="entry name" value="DUF6089"/>
    <property type="match status" value="2"/>
</dbReference>
<keyword evidence="3" id="KW-1185">Reference proteome</keyword>
<gene>
    <name evidence="2" type="ORF">BLX24_15415</name>
</gene>
<dbReference type="InterPro" id="IPR045743">
    <property type="entry name" value="DUF6089"/>
</dbReference>
<dbReference type="InterPro" id="IPR011250">
    <property type="entry name" value="OMP/PagP_B-barrel"/>
</dbReference>
<proteinExistence type="predicted"/>
<evidence type="ECO:0000313" key="2">
    <source>
        <dbReference type="EMBL" id="OIN58379.1"/>
    </source>
</evidence>
<accession>A0A1S2VI14</accession>
<feature type="domain" description="DUF6089" evidence="1">
    <location>
        <begin position="38"/>
        <end position="161"/>
    </location>
</feature>
<protein>
    <recommendedName>
        <fullName evidence="1">DUF6089 domain-containing protein</fullName>
    </recommendedName>
</protein>
<comment type="caution">
    <text evidence="2">The sequence shown here is derived from an EMBL/GenBank/DDBJ whole genome shotgun (WGS) entry which is preliminary data.</text>
</comment>
<dbReference type="Proteomes" id="UP000181790">
    <property type="component" value="Unassembled WGS sequence"/>
</dbReference>
<dbReference type="OrthoDB" id="654178at2"/>
<evidence type="ECO:0000259" key="1">
    <source>
        <dbReference type="Pfam" id="PF19573"/>
    </source>
</evidence>
<name>A0A1S2VI14_9BACT</name>
<dbReference type="AlphaFoldDB" id="A0A1S2VI14"/>